<gene>
    <name evidence="2" type="ORF">TrLO_g5219</name>
</gene>
<dbReference type="Proteomes" id="UP001165122">
    <property type="component" value="Unassembled WGS sequence"/>
</dbReference>
<reference evidence="3" key="1">
    <citation type="journal article" date="2023" name="Commun. Biol.">
        <title>Genome analysis of Parmales, the sister group of diatoms, reveals the evolutionary specialization of diatoms from phago-mixotrophs to photoautotrophs.</title>
        <authorList>
            <person name="Ban H."/>
            <person name="Sato S."/>
            <person name="Yoshikawa S."/>
            <person name="Yamada K."/>
            <person name="Nakamura Y."/>
            <person name="Ichinomiya M."/>
            <person name="Sato N."/>
            <person name="Blanc-Mathieu R."/>
            <person name="Endo H."/>
            <person name="Kuwata A."/>
            <person name="Ogata H."/>
        </authorList>
    </citation>
    <scope>NUCLEOTIDE SEQUENCE [LARGE SCALE GENOMIC DNA]</scope>
    <source>
        <strain evidence="3">NIES 3700</strain>
    </source>
</reference>
<dbReference type="EMBL" id="BRXW01000549">
    <property type="protein sequence ID" value="GMH65139.1"/>
    <property type="molecule type" value="Genomic_DNA"/>
</dbReference>
<feature type="region of interest" description="Disordered" evidence="1">
    <location>
        <begin position="63"/>
        <end position="84"/>
    </location>
</feature>
<feature type="compositionally biased region" description="Pro residues" evidence="1">
    <location>
        <begin position="66"/>
        <end position="84"/>
    </location>
</feature>
<evidence type="ECO:0000256" key="1">
    <source>
        <dbReference type="SAM" id="MobiDB-lite"/>
    </source>
</evidence>
<comment type="caution">
    <text evidence="2">The sequence shown here is derived from an EMBL/GenBank/DDBJ whole genome shotgun (WGS) entry which is preliminary data.</text>
</comment>
<protein>
    <submittedName>
        <fullName evidence="2">Uncharacterized protein</fullName>
    </submittedName>
</protein>
<dbReference type="AlphaFoldDB" id="A0A9W7AB43"/>
<dbReference type="OrthoDB" id="10578652at2759"/>
<evidence type="ECO:0000313" key="2">
    <source>
        <dbReference type="EMBL" id="GMH65139.1"/>
    </source>
</evidence>
<keyword evidence="3" id="KW-1185">Reference proteome</keyword>
<feature type="region of interest" description="Disordered" evidence="1">
    <location>
        <begin position="1"/>
        <end position="21"/>
    </location>
</feature>
<proteinExistence type="predicted"/>
<name>A0A9W7AB43_9STRA</name>
<sequence length="728" mass="81100">MLPSPASLALPSSSVYPSMSDMDSRLLGERYREYMKGLIKRAERKGVFENEHNILLTKTDITYIPTSPPPPPSPPKPLSVAPPPNPLSPQTFFACLAPTNNSSYTVVTETGNSSASPSSPPLLKFHTTLNYTTLTFPLSPYPYENLVLRLITDHLRQAIKAMNTPRDVGVDRRRIGRILEEVVLGVGERLREVKGPVTLGGVEYWDLLFSSYCTFPALQHLTYLFSYHSPTASIQSYLSTLLSSQTDTLDPSVILSCNFSNVEDDVITSIYDRLDYVDLISYGPLGPHTSFTEAWLERRFDYIELPVLDPFRIEYFNSFLKSFYNREKEGNVELVVLRTLEYGLQSYLAEDLRGGGDGDGVNGILLVLSECVGEEGERRRVAARMLGKVIVTCGEIERIRSLAILASLPPNSLPVTRYVIPCLASPCLMLREVASSIPITNWSNVKLGLIDLLLDAISSGSIGSPLELHSALLHLKDTRYFSIGRSLAHYVLTSDTGISFMRMSYKESVYSGVTSVMMEDDEDLNHETLGLNDYDLWKKMEEDNTSEDLHFMIDSALAKASGTSQKSDFVDQRKKISNRVKLGLAKSTLYCDLKSELLTWSGPSKPENYDGPEFYYVEYEGKSESHWINLPRENGSISFLADGPKIVRLPESVIVERVVRPVKKWLKKLGLTVKVSKETGGRGRRLIIKKVAVVVGEKDFFVSEGGGEVFEVEKGGGGVIQNVVNCMR</sequence>
<organism evidence="2 3">
    <name type="scientific">Triparma laevis f. longispina</name>
    <dbReference type="NCBI Taxonomy" id="1714387"/>
    <lineage>
        <taxon>Eukaryota</taxon>
        <taxon>Sar</taxon>
        <taxon>Stramenopiles</taxon>
        <taxon>Ochrophyta</taxon>
        <taxon>Bolidophyceae</taxon>
        <taxon>Parmales</taxon>
        <taxon>Triparmaceae</taxon>
        <taxon>Triparma</taxon>
    </lineage>
</organism>
<accession>A0A9W7AB43</accession>
<feature type="compositionally biased region" description="Low complexity" evidence="1">
    <location>
        <begin position="1"/>
        <end position="14"/>
    </location>
</feature>
<evidence type="ECO:0000313" key="3">
    <source>
        <dbReference type="Proteomes" id="UP001165122"/>
    </source>
</evidence>